<proteinExistence type="predicted"/>
<accession>A0A9D4QUD2</accession>
<dbReference type="EMBL" id="JAIWYP010000004">
    <property type="protein sequence ID" value="KAH3843017.1"/>
    <property type="molecule type" value="Genomic_DNA"/>
</dbReference>
<organism evidence="1 2">
    <name type="scientific">Dreissena polymorpha</name>
    <name type="common">Zebra mussel</name>
    <name type="synonym">Mytilus polymorpha</name>
    <dbReference type="NCBI Taxonomy" id="45954"/>
    <lineage>
        <taxon>Eukaryota</taxon>
        <taxon>Metazoa</taxon>
        <taxon>Spiralia</taxon>
        <taxon>Lophotrochozoa</taxon>
        <taxon>Mollusca</taxon>
        <taxon>Bivalvia</taxon>
        <taxon>Autobranchia</taxon>
        <taxon>Heteroconchia</taxon>
        <taxon>Euheterodonta</taxon>
        <taxon>Imparidentia</taxon>
        <taxon>Neoheterodontei</taxon>
        <taxon>Myida</taxon>
        <taxon>Dreissenoidea</taxon>
        <taxon>Dreissenidae</taxon>
        <taxon>Dreissena</taxon>
    </lineage>
</organism>
<comment type="caution">
    <text evidence="1">The sequence shown here is derived from an EMBL/GenBank/DDBJ whole genome shotgun (WGS) entry which is preliminary data.</text>
</comment>
<dbReference type="AlphaFoldDB" id="A0A9D4QUD2"/>
<evidence type="ECO:0000313" key="1">
    <source>
        <dbReference type="EMBL" id="KAH3843017.1"/>
    </source>
</evidence>
<reference evidence="1" key="1">
    <citation type="journal article" date="2019" name="bioRxiv">
        <title>The Genome of the Zebra Mussel, Dreissena polymorpha: A Resource for Invasive Species Research.</title>
        <authorList>
            <person name="McCartney M.A."/>
            <person name="Auch B."/>
            <person name="Kono T."/>
            <person name="Mallez S."/>
            <person name="Zhang Y."/>
            <person name="Obille A."/>
            <person name="Becker A."/>
            <person name="Abrahante J.E."/>
            <person name="Garbe J."/>
            <person name="Badalamenti J.P."/>
            <person name="Herman A."/>
            <person name="Mangelson H."/>
            <person name="Liachko I."/>
            <person name="Sullivan S."/>
            <person name="Sone E.D."/>
            <person name="Koren S."/>
            <person name="Silverstein K.A.T."/>
            <person name="Beckman K.B."/>
            <person name="Gohl D.M."/>
        </authorList>
    </citation>
    <scope>NUCLEOTIDE SEQUENCE</scope>
    <source>
        <strain evidence="1">Duluth1</strain>
        <tissue evidence="1">Whole animal</tissue>
    </source>
</reference>
<dbReference type="Proteomes" id="UP000828390">
    <property type="component" value="Unassembled WGS sequence"/>
</dbReference>
<evidence type="ECO:0000313" key="2">
    <source>
        <dbReference type="Proteomes" id="UP000828390"/>
    </source>
</evidence>
<name>A0A9D4QUD2_DREPO</name>
<gene>
    <name evidence="1" type="ORF">DPMN_116524</name>
</gene>
<reference evidence="1" key="2">
    <citation type="submission" date="2020-11" db="EMBL/GenBank/DDBJ databases">
        <authorList>
            <person name="McCartney M.A."/>
            <person name="Auch B."/>
            <person name="Kono T."/>
            <person name="Mallez S."/>
            <person name="Becker A."/>
            <person name="Gohl D.M."/>
            <person name="Silverstein K.A.T."/>
            <person name="Koren S."/>
            <person name="Bechman K.B."/>
            <person name="Herman A."/>
            <person name="Abrahante J.E."/>
            <person name="Garbe J."/>
        </authorList>
    </citation>
    <scope>NUCLEOTIDE SEQUENCE</scope>
    <source>
        <strain evidence="1">Duluth1</strain>
        <tissue evidence="1">Whole animal</tissue>
    </source>
</reference>
<protein>
    <submittedName>
        <fullName evidence="1">Uncharacterized protein</fullName>
    </submittedName>
</protein>
<sequence length="58" mass="6567">MCSELDSHKKATITCLEPVGKYLFRTGQSQESYHLLSRARRQVCVQNTTVTIKLPSIV</sequence>
<keyword evidence="2" id="KW-1185">Reference proteome</keyword>